<keyword evidence="2" id="KW-1133">Transmembrane helix</keyword>
<feature type="transmembrane region" description="Helical" evidence="2">
    <location>
        <begin position="351"/>
        <end position="377"/>
    </location>
</feature>
<keyword evidence="2" id="KW-0472">Membrane</keyword>
<sequence length="422" mass="46387">EYPVTRKVSRTWSYFLVGFSALSFGGFAALNTFLVGYDVVTITTTNFNATHRSHDVELPWYSGTDSACEPHQFQLGDTFRTNISAFSYSIFDVQPPADDTQISAIQGGFFYRNNDLSSCDVVQYEILVQPGDRMITSTAVIQCPSPLNFQALTSWSFSNHLMMGAMTPSMFPENSLARALLDAMNSFSVEGYQDIYNGLYITNSSTLTQKVNKVIANGRPNCDDNPPFFCSIGEFDHYNAIGNIDLNIIDMSLIEADVRNLYNIIEILFAAVRLDLGHWVADNVFTNTTSFNDSIVSTDGITDTTAAFRSLAGSKGMAYVNSTIPPPASARTSTAVIEIPYTCNVRQRKPLASFAVSVLSATLSMFLGAWGVVMTVITRFERRRPGGNACNSGDSTGVSEDKEHANARPLLHKSTLSQPPYY</sequence>
<protein>
    <recommendedName>
        <fullName evidence="5">Transmembrane protein</fullName>
    </recommendedName>
</protein>
<dbReference type="EMBL" id="JARJCW010000151">
    <property type="protein sequence ID" value="KAJ7190363.1"/>
    <property type="molecule type" value="Genomic_DNA"/>
</dbReference>
<dbReference type="AlphaFoldDB" id="A0AAD6ULU9"/>
<organism evidence="3 4">
    <name type="scientific">Mycena pura</name>
    <dbReference type="NCBI Taxonomy" id="153505"/>
    <lineage>
        <taxon>Eukaryota</taxon>
        <taxon>Fungi</taxon>
        <taxon>Dikarya</taxon>
        <taxon>Basidiomycota</taxon>
        <taxon>Agaricomycotina</taxon>
        <taxon>Agaricomycetes</taxon>
        <taxon>Agaricomycetidae</taxon>
        <taxon>Agaricales</taxon>
        <taxon>Marasmiineae</taxon>
        <taxon>Mycenaceae</taxon>
        <taxon>Mycena</taxon>
    </lineage>
</organism>
<feature type="non-terminal residue" evidence="3">
    <location>
        <position position="1"/>
    </location>
</feature>
<feature type="transmembrane region" description="Helical" evidence="2">
    <location>
        <begin position="12"/>
        <end position="37"/>
    </location>
</feature>
<dbReference type="Proteomes" id="UP001219525">
    <property type="component" value="Unassembled WGS sequence"/>
</dbReference>
<evidence type="ECO:0000313" key="3">
    <source>
        <dbReference type="EMBL" id="KAJ7190363.1"/>
    </source>
</evidence>
<feature type="compositionally biased region" description="Polar residues" evidence="1">
    <location>
        <begin position="389"/>
        <end position="398"/>
    </location>
</feature>
<proteinExistence type="predicted"/>
<evidence type="ECO:0008006" key="5">
    <source>
        <dbReference type="Google" id="ProtNLM"/>
    </source>
</evidence>
<gene>
    <name evidence="3" type="ORF">GGX14DRAFT_483363</name>
</gene>
<name>A0AAD6ULU9_9AGAR</name>
<keyword evidence="4" id="KW-1185">Reference proteome</keyword>
<evidence type="ECO:0000256" key="1">
    <source>
        <dbReference type="SAM" id="MobiDB-lite"/>
    </source>
</evidence>
<accession>A0AAD6ULU9</accession>
<feature type="region of interest" description="Disordered" evidence="1">
    <location>
        <begin position="384"/>
        <end position="422"/>
    </location>
</feature>
<keyword evidence="2" id="KW-0812">Transmembrane</keyword>
<evidence type="ECO:0000313" key="4">
    <source>
        <dbReference type="Proteomes" id="UP001219525"/>
    </source>
</evidence>
<comment type="caution">
    <text evidence="3">The sequence shown here is derived from an EMBL/GenBank/DDBJ whole genome shotgun (WGS) entry which is preliminary data.</text>
</comment>
<evidence type="ECO:0000256" key="2">
    <source>
        <dbReference type="SAM" id="Phobius"/>
    </source>
</evidence>
<reference evidence="3" key="1">
    <citation type="submission" date="2023-03" db="EMBL/GenBank/DDBJ databases">
        <title>Massive genome expansion in bonnet fungi (Mycena s.s.) driven by repeated elements and novel gene families across ecological guilds.</title>
        <authorList>
            <consortium name="Lawrence Berkeley National Laboratory"/>
            <person name="Harder C.B."/>
            <person name="Miyauchi S."/>
            <person name="Viragh M."/>
            <person name="Kuo A."/>
            <person name="Thoen E."/>
            <person name="Andreopoulos B."/>
            <person name="Lu D."/>
            <person name="Skrede I."/>
            <person name="Drula E."/>
            <person name="Henrissat B."/>
            <person name="Morin E."/>
            <person name="Kohler A."/>
            <person name="Barry K."/>
            <person name="LaButti K."/>
            <person name="Morin E."/>
            <person name="Salamov A."/>
            <person name="Lipzen A."/>
            <person name="Mereny Z."/>
            <person name="Hegedus B."/>
            <person name="Baldrian P."/>
            <person name="Stursova M."/>
            <person name="Weitz H."/>
            <person name="Taylor A."/>
            <person name="Grigoriev I.V."/>
            <person name="Nagy L.G."/>
            <person name="Martin F."/>
            <person name="Kauserud H."/>
        </authorList>
    </citation>
    <scope>NUCLEOTIDE SEQUENCE</scope>
    <source>
        <strain evidence="3">9144</strain>
    </source>
</reference>